<dbReference type="STRING" id="889378.Spiaf_0834"/>
<dbReference type="eggNOG" id="COG1413">
    <property type="taxonomic scope" value="Bacteria"/>
</dbReference>
<gene>
    <name evidence="1" type="ordered locus">Spiaf_0834</name>
</gene>
<protein>
    <recommendedName>
        <fullName evidence="3">HEAT repeat domain-containing protein</fullName>
    </recommendedName>
</protein>
<dbReference type="InterPro" id="IPR016024">
    <property type="entry name" value="ARM-type_fold"/>
</dbReference>
<reference evidence="2" key="1">
    <citation type="journal article" date="2013" name="Stand. Genomic Sci.">
        <title>Complete genome sequence of the halophilic bacterium Spirochaeta africana type strain (Z-7692(T)) from the alkaline Lake Magadi in the East African Rift.</title>
        <authorList>
            <person name="Liolos K."/>
            <person name="Abt B."/>
            <person name="Scheuner C."/>
            <person name="Teshima H."/>
            <person name="Held B."/>
            <person name="Lapidus A."/>
            <person name="Nolan M."/>
            <person name="Lucas S."/>
            <person name="Deshpande S."/>
            <person name="Cheng J.F."/>
            <person name="Tapia R."/>
            <person name="Goodwin L.A."/>
            <person name="Pitluck S."/>
            <person name="Pagani I."/>
            <person name="Ivanova N."/>
            <person name="Mavromatis K."/>
            <person name="Mikhailova N."/>
            <person name="Huntemann M."/>
            <person name="Pati A."/>
            <person name="Chen A."/>
            <person name="Palaniappan K."/>
            <person name="Land M."/>
            <person name="Rohde M."/>
            <person name="Tindall B.J."/>
            <person name="Detter J.C."/>
            <person name="Goker M."/>
            <person name="Bristow J."/>
            <person name="Eisen J.A."/>
            <person name="Markowitz V."/>
            <person name="Hugenholtz P."/>
            <person name="Woyke T."/>
            <person name="Klenk H.P."/>
            <person name="Kyrpides N.C."/>
        </authorList>
    </citation>
    <scope>NUCLEOTIDE SEQUENCE</scope>
    <source>
        <strain evidence="2">ATCC 700263 / DSM 8902 / Z-7692</strain>
    </source>
</reference>
<accession>H9UHD4</accession>
<dbReference type="KEGG" id="sfc:Spiaf_0834"/>
<dbReference type="AlphaFoldDB" id="H9UHD4"/>
<evidence type="ECO:0000313" key="2">
    <source>
        <dbReference type="Proteomes" id="UP000007383"/>
    </source>
</evidence>
<dbReference type="EMBL" id="CP003282">
    <property type="protein sequence ID" value="AFG36927.1"/>
    <property type="molecule type" value="Genomic_DNA"/>
</dbReference>
<dbReference type="Gene3D" id="1.25.10.10">
    <property type="entry name" value="Leucine-rich Repeat Variant"/>
    <property type="match status" value="1"/>
</dbReference>
<dbReference type="RefSeq" id="WP_014454924.1">
    <property type="nucleotide sequence ID" value="NC_017098.1"/>
</dbReference>
<organism evidence="1 2">
    <name type="scientific">Spirochaeta africana (strain ATCC 700263 / DSM 8902 / Z-7692)</name>
    <dbReference type="NCBI Taxonomy" id="889378"/>
    <lineage>
        <taxon>Bacteria</taxon>
        <taxon>Pseudomonadati</taxon>
        <taxon>Spirochaetota</taxon>
        <taxon>Spirochaetia</taxon>
        <taxon>Spirochaetales</taxon>
        <taxon>Spirochaetaceae</taxon>
        <taxon>Spirochaeta</taxon>
    </lineage>
</organism>
<sequence length="241" mass="26337">MSARNVGKYFAAAILILGGAAVLYGQQNGGMATIEELYLSQDIDLQVARSQALGENREMKLLALQTLRSMIDEGMADTAGPEITAILNVLATEGTSRQVRTGNNTVINNFPDIRRQAVELLWQVGGNGAEEAMKGVLRDDPEPMVLAEAVYGLGMMEISNPEEVAEHLVYLLRRWNAMPAPDNNLAFSTLLTVERLAQQHPEIASNPELINTLLGIASGNYIREVRLKSIDVISGLRHRGR</sequence>
<dbReference type="OrthoDB" id="368950at2"/>
<name>H9UHD4_SPIAZ</name>
<dbReference type="SUPFAM" id="SSF48371">
    <property type="entry name" value="ARM repeat"/>
    <property type="match status" value="1"/>
</dbReference>
<keyword evidence="2" id="KW-1185">Reference proteome</keyword>
<evidence type="ECO:0000313" key="1">
    <source>
        <dbReference type="EMBL" id="AFG36927.1"/>
    </source>
</evidence>
<proteinExistence type="predicted"/>
<dbReference type="Proteomes" id="UP000007383">
    <property type="component" value="Chromosome"/>
</dbReference>
<dbReference type="PATRIC" id="fig|889378.3.peg.837"/>
<dbReference type="InterPro" id="IPR011989">
    <property type="entry name" value="ARM-like"/>
</dbReference>
<dbReference type="HOGENOM" id="CLU_081869_0_0_12"/>
<evidence type="ECO:0008006" key="3">
    <source>
        <dbReference type="Google" id="ProtNLM"/>
    </source>
</evidence>